<organism evidence="2">
    <name type="scientific">Bulla sp. TLT-2006</name>
    <dbReference type="NCBI Taxonomy" id="407128"/>
    <lineage>
        <taxon>Eukaryota</taxon>
        <taxon>Metazoa</taxon>
        <taxon>Spiralia</taxon>
        <taxon>Lophotrochozoa</taxon>
        <taxon>Mollusca</taxon>
        <taxon>Gastropoda</taxon>
        <taxon>Heterobranchia</taxon>
        <taxon>Euthyneura</taxon>
        <taxon>Tectipleura</taxon>
        <taxon>Cephalaspidea</taxon>
        <taxon>Bulloidea</taxon>
        <taxon>Bullidae</taxon>
        <taxon>Bulla</taxon>
    </lineage>
</organism>
<keyword evidence="1" id="KW-0472">Membrane</keyword>
<proteinExistence type="predicted"/>
<evidence type="ECO:0000256" key="1">
    <source>
        <dbReference type="SAM" id="Phobius"/>
    </source>
</evidence>
<evidence type="ECO:0000313" key="2">
    <source>
        <dbReference type="EMBL" id="ABL09040.1"/>
    </source>
</evidence>
<accession>E6Y151</accession>
<dbReference type="AlphaFoldDB" id="E6Y151"/>
<keyword evidence="1" id="KW-1133">Transmembrane helix</keyword>
<geneLocation type="mitochondrion" evidence="2"/>
<reference evidence="2" key="1">
    <citation type="journal article" date="2011" name="Mar. Genomics">
        <title>Crawling through time: Transition of snails to slugs dating back to the Paleozoic, based on mitochondrial phylogenomics.</title>
        <authorList>
            <person name="Medina M."/>
            <person name="Lal S."/>
            <person name="Valles Y."/>
            <person name="Takaoka T.L."/>
            <person name="Dayrat B.A."/>
            <person name="Boore J.L."/>
            <person name="Gosliner T."/>
        </authorList>
    </citation>
    <scope>NUCLEOTIDE SEQUENCE</scope>
</reference>
<keyword evidence="1" id="KW-0812">Transmembrane</keyword>
<feature type="transmembrane region" description="Helical" evidence="1">
    <location>
        <begin position="6"/>
        <end position="29"/>
    </location>
</feature>
<sequence>MPQLSPMLGAMVFMLSFLVLMILIMTFSWENKKNLLF</sequence>
<gene>
    <name evidence="2" type="primary">ATP8</name>
</gene>
<name>E6Y151_9GAST</name>
<dbReference type="EMBL" id="DQ991930">
    <property type="protein sequence ID" value="ABL09040.1"/>
    <property type="molecule type" value="Genomic_DNA"/>
</dbReference>
<protein>
    <submittedName>
        <fullName evidence="2">ATP synthase F0 subunit 8</fullName>
    </submittedName>
</protein>
<keyword evidence="2" id="KW-0496">Mitochondrion</keyword>